<evidence type="ECO:0000256" key="14">
    <source>
        <dbReference type="PIRSR" id="PIRSR000853-2"/>
    </source>
</evidence>
<dbReference type="InterPro" id="IPR013815">
    <property type="entry name" value="ATP_grasp_subdomain_1"/>
</dbReference>
<dbReference type="NCBIfam" id="TIGR01828">
    <property type="entry name" value="pyru_phos_dikin"/>
    <property type="match status" value="1"/>
</dbReference>
<evidence type="ECO:0000256" key="16">
    <source>
        <dbReference type="SAM" id="Coils"/>
    </source>
</evidence>
<dbReference type="InterPro" id="IPR036637">
    <property type="entry name" value="Phosphohistidine_dom_sf"/>
</dbReference>
<dbReference type="Gene3D" id="3.30.470.20">
    <property type="entry name" value="ATP-grasp fold, B domain"/>
    <property type="match status" value="1"/>
</dbReference>
<dbReference type="Pfam" id="PF01326">
    <property type="entry name" value="PPDK_N"/>
    <property type="match status" value="2"/>
</dbReference>
<evidence type="ECO:0000256" key="4">
    <source>
        <dbReference type="ARBA" id="ARBA00011994"/>
    </source>
</evidence>
<dbReference type="InterPro" id="IPR002192">
    <property type="entry name" value="PPDK_AMP/ATP-bd"/>
</dbReference>
<dbReference type="STRING" id="313628.LNTAR_22035"/>
<keyword evidence="8" id="KW-0547">Nucleotide-binding</keyword>
<comment type="caution">
    <text evidence="20">The sequence shown here is derived from an EMBL/GenBank/DDBJ whole genome shotgun (WGS) entry which is preliminary data.</text>
</comment>
<evidence type="ECO:0000256" key="2">
    <source>
        <dbReference type="ARBA" id="ARBA00003144"/>
    </source>
</evidence>
<dbReference type="Proteomes" id="UP000004947">
    <property type="component" value="Unassembled WGS sequence"/>
</dbReference>
<dbReference type="InterPro" id="IPR015813">
    <property type="entry name" value="Pyrv/PenolPyrv_kinase-like_dom"/>
</dbReference>
<organism evidence="20 21">
    <name type="scientific">Lentisphaera araneosa HTCC2155</name>
    <dbReference type="NCBI Taxonomy" id="313628"/>
    <lineage>
        <taxon>Bacteria</taxon>
        <taxon>Pseudomonadati</taxon>
        <taxon>Lentisphaerota</taxon>
        <taxon>Lentisphaeria</taxon>
        <taxon>Lentisphaerales</taxon>
        <taxon>Lentisphaeraceae</taxon>
        <taxon>Lentisphaera</taxon>
    </lineage>
</organism>
<sequence>MKTQVQTEVDTAAETDVNPFMVYHFGKIKNDGNASMRNLLGGKGANLAEMSSIGIPVPPGFTIPTTMCTYYNEKGQVLPNELKDEVNEAIKLMEEQTGTEFGSESNPLLVSVRSGARVSMPGMMDTVLNLGLTDIAVQGLATKTNNERMAYDSYRRFIVMYADVVKGFNGEDFEHIIDAAKAKAGVEQDTELNIEQLKEICLELKELYAKLSGEDFPQEPREQLYSAINAVFDSWNTERAMLYRKIQNIPSDWGTAVNVQAMAFGNKGVTSATGVAFTRNPSTGEKTYFGEYLINAQGEDVVAGIRTPLPISAESAKAKGLEKQSMEEVMPETFAELTAVFETLEQHYTDMQDVEFTVEEEKLYILQTRNGKRSGFAQVKIAVDMVEEGLVDEKTALGRVEPGSIEQMLSPIFKAEDKANAKDQLIGRGLNAGPGAASGVVALTAKKAEWYKEQGFPCVLVRTDTSPSDFGGMMAAEGVLTVRGGATSHAAVVARQFGKPCVCGLTGLLVNEENKTITFGNQVIKEGDNISIDGCTGEVFFCKIETSPSEISQAFIEKCIDPKDSEVCGHYEKIMTWADKFRTLKIRTNADTARDLNVALSLGAEGVGLTRVEHMFSDEQRLLLLRQVMLAKDEEIKTLALNHIEHFLKDDFSALFQTLDGRPATVRLLDPPMHEFMPHSDGDTAKTAKAIKVTEAELKSSLGDMAEHNPMLGFRGCRLGILKPELTRVQVRAILTAALELNNALIPCKPEIMVPIIMHENELIHQRNLIDKVAEELFAELNIKVAYSVGTMIELPRAALQADEIAKHADFFSFGTNDLTQTTLGISRDDANHFLPTYKNGVSDPLTGTGNFEVYPDDPFQTLDQSGVGKLVQVGVKGGRSTSENLKIGICGEHGGDPASIDFFHRTGLDYVSCSPYRVPVARLSAALSAIRN</sequence>
<feature type="binding site" evidence="15">
    <location>
        <position position="818"/>
    </location>
    <ligand>
        <name>Mg(2+)</name>
        <dbReference type="ChEBI" id="CHEBI:18420"/>
    </ligand>
</feature>
<dbReference type="Gene3D" id="1.20.80.30">
    <property type="match status" value="1"/>
</dbReference>
<gene>
    <name evidence="20" type="ORF">LNTAR_22035</name>
</gene>
<dbReference type="Gene3D" id="3.30.1490.20">
    <property type="entry name" value="ATP-grasp fold, A domain"/>
    <property type="match status" value="1"/>
</dbReference>
<dbReference type="InterPro" id="IPR010121">
    <property type="entry name" value="Pyruvate_phosphate_dikinase"/>
</dbReference>
<dbReference type="SUPFAM" id="SSF56059">
    <property type="entry name" value="Glutathione synthetase ATP-binding domain-like"/>
    <property type="match status" value="1"/>
</dbReference>
<feature type="binding site" evidence="14">
    <location>
        <position position="815"/>
    </location>
    <ligand>
        <name>substrate</name>
    </ligand>
</feature>
<dbReference type="Pfam" id="PF02896">
    <property type="entry name" value="PEP-utilizers_C"/>
    <property type="match status" value="1"/>
</dbReference>
<protein>
    <recommendedName>
        <fullName evidence="5 12">Pyruvate, phosphate dikinase</fullName>
        <ecNumber evidence="4 12">2.7.9.1</ecNumber>
    </recommendedName>
</protein>
<keyword evidence="16" id="KW-0175">Coiled coil</keyword>
<evidence type="ECO:0000256" key="3">
    <source>
        <dbReference type="ARBA" id="ARBA00007837"/>
    </source>
</evidence>
<keyword evidence="21" id="KW-1185">Reference proteome</keyword>
<evidence type="ECO:0000256" key="1">
    <source>
        <dbReference type="ARBA" id="ARBA00001946"/>
    </source>
</evidence>
<feature type="domain" description="Pyruvate phosphate dikinase AMP/ATP-binding" evidence="18">
    <location>
        <begin position="78"/>
        <end position="323"/>
    </location>
</feature>
<dbReference type="Gene3D" id="3.20.20.60">
    <property type="entry name" value="Phosphoenolpyruvate-binding domains"/>
    <property type="match status" value="1"/>
</dbReference>
<feature type="binding site" evidence="14">
    <location>
        <position position="611"/>
    </location>
    <ligand>
        <name>substrate</name>
    </ligand>
</feature>
<keyword evidence="10" id="KW-0067">ATP-binding</keyword>
<dbReference type="GO" id="GO:0046872">
    <property type="term" value="F:metal ion binding"/>
    <property type="evidence" value="ECO:0007669"/>
    <property type="project" value="UniProtKB-UniRule"/>
</dbReference>
<evidence type="ECO:0000259" key="17">
    <source>
        <dbReference type="Pfam" id="PF00391"/>
    </source>
</evidence>
<evidence type="ECO:0000256" key="9">
    <source>
        <dbReference type="ARBA" id="ARBA00022777"/>
    </source>
</evidence>
<feature type="binding site" evidence="14">
    <location>
        <position position="794"/>
    </location>
    <ligand>
        <name>substrate</name>
    </ligand>
</feature>
<feature type="binding site" evidence="14">
    <location>
        <position position="667"/>
    </location>
    <ligand>
        <name>substrate</name>
    </ligand>
</feature>
<dbReference type="GO" id="GO:0050242">
    <property type="term" value="F:pyruvate, phosphate dikinase activity"/>
    <property type="evidence" value="ECO:0007669"/>
    <property type="project" value="UniProtKB-UniRule"/>
</dbReference>
<dbReference type="GO" id="GO:0016301">
    <property type="term" value="F:kinase activity"/>
    <property type="evidence" value="ECO:0007669"/>
    <property type="project" value="UniProtKB-UniRule"/>
</dbReference>
<dbReference type="InterPro" id="IPR023151">
    <property type="entry name" value="PEP_util_CS"/>
</dbReference>
<keyword evidence="11 15" id="KW-0460">Magnesium</keyword>
<dbReference type="PIRSF" id="PIRSF000853">
    <property type="entry name" value="PPDK"/>
    <property type="match status" value="1"/>
</dbReference>
<evidence type="ECO:0000256" key="11">
    <source>
        <dbReference type="ARBA" id="ARBA00022842"/>
    </source>
</evidence>
<dbReference type="RefSeq" id="WP_007280827.1">
    <property type="nucleotide sequence ID" value="NZ_ABCK01000031.1"/>
</dbReference>
<feature type="binding site" evidence="15">
    <location>
        <position position="794"/>
    </location>
    <ligand>
        <name>Mg(2+)</name>
        <dbReference type="ChEBI" id="CHEBI:18420"/>
    </ligand>
</feature>
<dbReference type="PROSITE" id="PS00370">
    <property type="entry name" value="PEP_ENZYMES_PHOS_SITE"/>
    <property type="match status" value="1"/>
</dbReference>
<keyword evidence="6" id="KW-0808">Transferase</keyword>
<evidence type="ECO:0000313" key="20">
    <source>
        <dbReference type="EMBL" id="EDM25371.1"/>
    </source>
</evidence>
<dbReference type="eggNOG" id="COG0574">
    <property type="taxonomic scope" value="Bacteria"/>
</dbReference>
<keyword evidence="9 20" id="KW-0418">Kinase</keyword>
<feature type="active site" description="Proton donor" evidence="13">
    <location>
        <position position="891"/>
    </location>
</feature>
<comment type="similarity">
    <text evidence="3 12">Belongs to the PEP-utilizing enzyme family.</text>
</comment>
<name>A6DSL8_9BACT</name>
<feature type="domain" description="PEP-utilising enzyme C-terminal" evidence="19">
    <location>
        <begin position="570"/>
        <end position="927"/>
    </location>
</feature>
<evidence type="ECO:0000259" key="18">
    <source>
        <dbReference type="Pfam" id="PF01326"/>
    </source>
</evidence>
<dbReference type="PANTHER" id="PTHR22931">
    <property type="entry name" value="PHOSPHOENOLPYRUVATE DIKINASE-RELATED"/>
    <property type="match status" value="1"/>
</dbReference>
<feature type="domain" description="Pyruvate phosphate dikinase AMP/ATP-binding" evidence="18">
    <location>
        <begin position="38"/>
        <end position="76"/>
    </location>
</feature>
<evidence type="ECO:0000259" key="19">
    <source>
        <dbReference type="Pfam" id="PF02896"/>
    </source>
</evidence>
<keyword evidence="7 15" id="KW-0479">Metal-binding</keyword>
<accession>A6DSL8</accession>
<reference evidence="20 21" key="1">
    <citation type="journal article" date="2010" name="J. Bacteriol.">
        <title>Genome sequence of Lentisphaera araneosa HTCC2155T, the type species of the order Lentisphaerales in the phylum Lentisphaerae.</title>
        <authorList>
            <person name="Thrash J.C."/>
            <person name="Cho J.C."/>
            <person name="Vergin K.L."/>
            <person name="Morris R.M."/>
            <person name="Giovannoni S.J."/>
        </authorList>
    </citation>
    <scope>NUCLEOTIDE SEQUENCE [LARGE SCALE GENOMIC DNA]</scope>
    <source>
        <strain evidence="20 21">HTCC2155</strain>
    </source>
</reference>
<dbReference type="GO" id="GO:0005524">
    <property type="term" value="F:ATP binding"/>
    <property type="evidence" value="ECO:0007669"/>
    <property type="project" value="UniProtKB-UniRule"/>
</dbReference>
<feature type="domain" description="PEP-utilising enzyme mobile" evidence="17">
    <location>
        <begin position="458"/>
        <end position="537"/>
    </location>
</feature>
<feature type="binding site" evidence="14">
    <location>
        <position position="816"/>
    </location>
    <ligand>
        <name>substrate</name>
    </ligand>
</feature>
<evidence type="ECO:0000256" key="5">
    <source>
        <dbReference type="ARBA" id="ARBA00020138"/>
    </source>
</evidence>
<feature type="binding site" evidence="14">
    <location>
        <position position="818"/>
    </location>
    <ligand>
        <name>substrate</name>
    </ligand>
</feature>
<dbReference type="InterPro" id="IPR018274">
    <property type="entry name" value="PEP_util_AS"/>
</dbReference>
<evidence type="ECO:0000256" key="15">
    <source>
        <dbReference type="PIRSR" id="PIRSR000853-3"/>
    </source>
</evidence>
<evidence type="ECO:0000313" key="21">
    <source>
        <dbReference type="Proteomes" id="UP000004947"/>
    </source>
</evidence>
<dbReference type="EMBL" id="ABCK01000031">
    <property type="protein sequence ID" value="EDM25371.1"/>
    <property type="molecule type" value="Genomic_DNA"/>
</dbReference>
<dbReference type="SUPFAM" id="SSF52009">
    <property type="entry name" value="Phosphohistidine domain"/>
    <property type="match status" value="1"/>
</dbReference>
<evidence type="ECO:0000256" key="12">
    <source>
        <dbReference type="PIRNR" id="PIRNR000853"/>
    </source>
</evidence>
<proteinExistence type="inferred from homology"/>
<evidence type="ECO:0000256" key="8">
    <source>
        <dbReference type="ARBA" id="ARBA00022741"/>
    </source>
</evidence>
<dbReference type="Gene3D" id="1.10.189.10">
    <property type="entry name" value="Pyruvate Phosphate Dikinase, domain 2"/>
    <property type="match status" value="1"/>
</dbReference>
<dbReference type="SUPFAM" id="SSF51621">
    <property type="entry name" value="Phosphoenolpyruvate/pyruvate domain"/>
    <property type="match status" value="1"/>
</dbReference>
<dbReference type="PROSITE" id="PS00742">
    <property type="entry name" value="PEP_ENZYMES_2"/>
    <property type="match status" value="1"/>
</dbReference>
<evidence type="ECO:0000256" key="7">
    <source>
        <dbReference type="ARBA" id="ARBA00022723"/>
    </source>
</evidence>
<dbReference type="Gene3D" id="3.50.30.10">
    <property type="entry name" value="Phosphohistidine domain"/>
    <property type="match status" value="1"/>
</dbReference>
<feature type="coiled-coil region" evidence="16">
    <location>
        <begin position="187"/>
        <end position="214"/>
    </location>
</feature>
<dbReference type="PANTHER" id="PTHR22931:SF9">
    <property type="entry name" value="PYRUVATE, PHOSPHATE DIKINASE 1, CHLOROPLASTIC"/>
    <property type="match status" value="1"/>
</dbReference>
<comment type="catalytic activity">
    <reaction evidence="12">
        <text>pyruvate + phosphate + ATP = phosphoenolpyruvate + AMP + diphosphate + H(+)</text>
        <dbReference type="Rhea" id="RHEA:10756"/>
        <dbReference type="ChEBI" id="CHEBI:15361"/>
        <dbReference type="ChEBI" id="CHEBI:15378"/>
        <dbReference type="ChEBI" id="CHEBI:30616"/>
        <dbReference type="ChEBI" id="CHEBI:33019"/>
        <dbReference type="ChEBI" id="CHEBI:43474"/>
        <dbReference type="ChEBI" id="CHEBI:58702"/>
        <dbReference type="ChEBI" id="CHEBI:456215"/>
        <dbReference type="EC" id="2.7.9.1"/>
    </reaction>
</comment>
<keyword evidence="20" id="KW-0670">Pyruvate</keyword>
<dbReference type="eggNOG" id="COG1080">
    <property type="taxonomic scope" value="Bacteria"/>
</dbReference>
<dbReference type="NCBIfam" id="NF004531">
    <property type="entry name" value="PRK05878.1"/>
    <property type="match status" value="1"/>
</dbReference>
<feature type="active site" description="Tele-phosphohistidine intermediate" evidence="13">
    <location>
        <position position="489"/>
    </location>
</feature>
<comment type="function">
    <text evidence="2">Catalyzes the reversible phosphorylation of pyruvate and phosphate.</text>
</comment>
<feature type="binding site" evidence="14">
    <location>
        <position position="817"/>
    </location>
    <ligand>
        <name>substrate</name>
    </ligand>
</feature>
<dbReference type="AlphaFoldDB" id="A6DSL8"/>
<dbReference type="InterPro" id="IPR008279">
    <property type="entry name" value="PEP-util_enz_mobile_dom"/>
</dbReference>
<evidence type="ECO:0000256" key="6">
    <source>
        <dbReference type="ARBA" id="ARBA00022679"/>
    </source>
</evidence>
<dbReference type="InterPro" id="IPR000121">
    <property type="entry name" value="PEP_util_C"/>
</dbReference>
<evidence type="ECO:0000256" key="13">
    <source>
        <dbReference type="PIRSR" id="PIRSR000853-1"/>
    </source>
</evidence>
<dbReference type="InterPro" id="IPR040442">
    <property type="entry name" value="Pyrv_kinase-like_dom_sf"/>
</dbReference>
<dbReference type="EC" id="2.7.9.1" evidence="4 12"/>
<evidence type="ECO:0000256" key="10">
    <source>
        <dbReference type="ARBA" id="ARBA00022840"/>
    </source>
</evidence>
<comment type="cofactor">
    <cofactor evidence="1 12 15">
        <name>Mg(2+)</name>
        <dbReference type="ChEBI" id="CHEBI:18420"/>
    </cofactor>
</comment>
<dbReference type="Pfam" id="PF00391">
    <property type="entry name" value="PEP-utilizers"/>
    <property type="match status" value="1"/>
</dbReference>